<evidence type="ECO:0000256" key="5">
    <source>
        <dbReference type="ARBA" id="ARBA00023204"/>
    </source>
</evidence>
<evidence type="ECO:0000313" key="10">
    <source>
        <dbReference type="Proteomes" id="UP000184074"/>
    </source>
</evidence>
<evidence type="ECO:0000256" key="1">
    <source>
        <dbReference type="ARBA" id="ARBA00007452"/>
    </source>
</evidence>
<dbReference type="HAMAP" id="MF_00201">
    <property type="entry name" value="RecO"/>
    <property type="match status" value="1"/>
</dbReference>
<dbReference type="Pfam" id="PF11967">
    <property type="entry name" value="RecO_N"/>
    <property type="match status" value="1"/>
</dbReference>
<dbReference type="NCBIfam" id="TIGR00613">
    <property type="entry name" value="reco"/>
    <property type="match status" value="1"/>
</dbReference>
<evidence type="ECO:0000256" key="6">
    <source>
        <dbReference type="ARBA" id="ARBA00033409"/>
    </source>
</evidence>
<dbReference type="PANTHER" id="PTHR33991:SF1">
    <property type="entry name" value="DNA REPAIR PROTEIN RECO"/>
    <property type="match status" value="1"/>
</dbReference>
<feature type="domain" description="DNA replication/recombination mediator RecO N-terminal" evidence="8">
    <location>
        <begin position="1"/>
        <end position="77"/>
    </location>
</feature>
<dbReference type="GO" id="GO:0006302">
    <property type="term" value="P:double-strand break repair"/>
    <property type="evidence" value="ECO:0007669"/>
    <property type="project" value="TreeGrafter"/>
</dbReference>
<name>A0A1M5RKP1_9RHOB</name>
<dbReference type="InterPro" id="IPR003717">
    <property type="entry name" value="RecO"/>
</dbReference>
<evidence type="ECO:0000256" key="4">
    <source>
        <dbReference type="ARBA" id="ARBA00023172"/>
    </source>
</evidence>
<dbReference type="InterPro" id="IPR037278">
    <property type="entry name" value="ARFGAP/RecO"/>
</dbReference>
<dbReference type="PANTHER" id="PTHR33991">
    <property type="entry name" value="DNA REPAIR PROTEIN RECO"/>
    <property type="match status" value="1"/>
</dbReference>
<accession>A0A1M5RKP1</accession>
<organism evidence="9 10">
    <name type="scientific">Cognatiyoonia sediminum</name>
    <dbReference type="NCBI Taxonomy" id="1508389"/>
    <lineage>
        <taxon>Bacteria</taxon>
        <taxon>Pseudomonadati</taxon>
        <taxon>Pseudomonadota</taxon>
        <taxon>Alphaproteobacteria</taxon>
        <taxon>Rhodobacterales</taxon>
        <taxon>Paracoccaceae</taxon>
        <taxon>Cognatiyoonia</taxon>
    </lineage>
</organism>
<evidence type="ECO:0000256" key="7">
    <source>
        <dbReference type="HAMAP-Rule" id="MF_00201"/>
    </source>
</evidence>
<dbReference type="GO" id="GO:0006310">
    <property type="term" value="P:DNA recombination"/>
    <property type="evidence" value="ECO:0007669"/>
    <property type="project" value="UniProtKB-UniRule"/>
</dbReference>
<dbReference type="GO" id="GO:0043590">
    <property type="term" value="C:bacterial nucleoid"/>
    <property type="evidence" value="ECO:0007669"/>
    <property type="project" value="TreeGrafter"/>
</dbReference>
<evidence type="ECO:0000256" key="3">
    <source>
        <dbReference type="ARBA" id="ARBA00022763"/>
    </source>
</evidence>
<gene>
    <name evidence="7" type="primary">recO</name>
    <name evidence="9" type="ORF">SAMN05444003_2643</name>
</gene>
<dbReference type="STRING" id="1508389.SAMN05444003_2643"/>
<evidence type="ECO:0000259" key="8">
    <source>
        <dbReference type="Pfam" id="PF11967"/>
    </source>
</evidence>
<sequence length="241" mass="25943">MIQWRDEGILLSVKPFGENSVIAEVFTENQGRYAGVIRGGTSRKLAPMLQPGAQLQADWKARLSEHLGSLTVELLRSRTAQAMSGRLALAGLNAVCGLLSVVLPEREPHSDLYVQTERLLDLLPNAEVWPLAYVQWEIQVLSDLGFALDLSSCAVTGATEGLSFISPKTGRAVSTDGAGEWADRLLPLPAVLKGEGEAEAEDILQALDVTGYFIEHKVLAGLGGAKMPAARMRLIDALKRG</sequence>
<reference evidence="9 10" key="1">
    <citation type="submission" date="2016-11" db="EMBL/GenBank/DDBJ databases">
        <authorList>
            <person name="Jaros S."/>
            <person name="Januszkiewicz K."/>
            <person name="Wedrychowicz H."/>
        </authorList>
    </citation>
    <scope>NUCLEOTIDE SEQUENCE [LARGE SCALE GENOMIC DNA]</scope>
    <source>
        <strain evidence="9 10">DSM 28715</strain>
    </source>
</reference>
<keyword evidence="3 7" id="KW-0227">DNA damage</keyword>
<dbReference type="InterPro" id="IPR012340">
    <property type="entry name" value="NA-bd_OB-fold"/>
</dbReference>
<evidence type="ECO:0000313" key="9">
    <source>
        <dbReference type="EMBL" id="SHH26834.1"/>
    </source>
</evidence>
<dbReference type="Gene3D" id="2.40.50.140">
    <property type="entry name" value="Nucleic acid-binding proteins"/>
    <property type="match status" value="1"/>
</dbReference>
<dbReference type="Pfam" id="PF02565">
    <property type="entry name" value="RecO_C"/>
    <property type="match status" value="1"/>
</dbReference>
<keyword evidence="10" id="KW-1185">Reference proteome</keyword>
<protein>
    <recommendedName>
        <fullName evidence="2 7">DNA repair protein RecO</fullName>
    </recommendedName>
    <alternativeName>
        <fullName evidence="6 7">Recombination protein O</fullName>
    </alternativeName>
</protein>
<dbReference type="Proteomes" id="UP000184074">
    <property type="component" value="Unassembled WGS sequence"/>
</dbReference>
<dbReference type="SUPFAM" id="SSF57863">
    <property type="entry name" value="ArfGap/RecO-like zinc finger"/>
    <property type="match status" value="1"/>
</dbReference>
<dbReference type="Gene3D" id="1.20.1440.120">
    <property type="entry name" value="Recombination protein O, C-terminal domain"/>
    <property type="match status" value="1"/>
</dbReference>
<dbReference type="AlphaFoldDB" id="A0A1M5RKP1"/>
<keyword evidence="5 7" id="KW-0234">DNA repair</keyword>
<dbReference type="InterPro" id="IPR042242">
    <property type="entry name" value="RecO_C"/>
</dbReference>
<dbReference type="SUPFAM" id="SSF50249">
    <property type="entry name" value="Nucleic acid-binding proteins"/>
    <property type="match status" value="1"/>
</dbReference>
<evidence type="ECO:0000256" key="2">
    <source>
        <dbReference type="ARBA" id="ARBA00021310"/>
    </source>
</evidence>
<comment type="function">
    <text evidence="7">Involved in DNA repair and RecF pathway recombination.</text>
</comment>
<comment type="similarity">
    <text evidence="1 7">Belongs to the RecO family.</text>
</comment>
<dbReference type="InterPro" id="IPR022572">
    <property type="entry name" value="DNA_rep/recomb_RecO_N"/>
</dbReference>
<dbReference type="EMBL" id="FQXB01000004">
    <property type="protein sequence ID" value="SHH26834.1"/>
    <property type="molecule type" value="Genomic_DNA"/>
</dbReference>
<keyword evidence="4 7" id="KW-0233">DNA recombination</keyword>
<proteinExistence type="inferred from homology"/>